<dbReference type="InterPro" id="IPR050500">
    <property type="entry name" value="Phos_Acetyltrans/Butyryltrans"/>
</dbReference>
<dbReference type="AlphaFoldDB" id="A0A9D2DX66"/>
<dbReference type="InterPro" id="IPR042113">
    <property type="entry name" value="P_AcTrfase_dom1"/>
</dbReference>
<dbReference type="InterPro" id="IPR012147">
    <property type="entry name" value="P_Ac_Bu_trans"/>
</dbReference>
<reference evidence="10" key="2">
    <citation type="submission" date="2021-04" db="EMBL/GenBank/DDBJ databases">
        <authorList>
            <person name="Gilroy R."/>
        </authorList>
    </citation>
    <scope>NUCLEOTIDE SEQUENCE</scope>
    <source>
        <strain evidence="10">CHK33-5263</strain>
    </source>
</reference>
<dbReference type="PANTHER" id="PTHR43356">
    <property type="entry name" value="PHOSPHATE ACETYLTRANSFERASE"/>
    <property type="match status" value="1"/>
</dbReference>
<proteinExistence type="inferred from homology"/>
<keyword evidence="7 10" id="KW-0012">Acyltransferase</keyword>
<gene>
    <name evidence="10" type="primary">pta</name>
    <name evidence="10" type="ORF">H9812_04300</name>
</gene>
<evidence type="ECO:0000256" key="5">
    <source>
        <dbReference type="ARBA" id="ARBA00021528"/>
    </source>
</evidence>
<dbReference type="Pfam" id="PF01515">
    <property type="entry name" value="PTA_PTB"/>
    <property type="match status" value="1"/>
</dbReference>
<dbReference type="PIRSF" id="PIRSF000428">
    <property type="entry name" value="P_Ac_trans"/>
    <property type="match status" value="1"/>
</dbReference>
<comment type="caution">
    <text evidence="10">The sequence shown here is derived from an EMBL/GenBank/DDBJ whole genome shotgun (WGS) entry which is preliminary data.</text>
</comment>
<comment type="catalytic activity">
    <reaction evidence="1">
        <text>acetyl-CoA + phosphate = acetyl phosphate + CoA</text>
        <dbReference type="Rhea" id="RHEA:19521"/>
        <dbReference type="ChEBI" id="CHEBI:22191"/>
        <dbReference type="ChEBI" id="CHEBI:43474"/>
        <dbReference type="ChEBI" id="CHEBI:57287"/>
        <dbReference type="ChEBI" id="CHEBI:57288"/>
        <dbReference type="EC" id="2.3.1.8"/>
    </reaction>
</comment>
<evidence type="ECO:0000256" key="6">
    <source>
        <dbReference type="ARBA" id="ARBA00022679"/>
    </source>
</evidence>
<dbReference type="Proteomes" id="UP000824044">
    <property type="component" value="Unassembled WGS sequence"/>
</dbReference>
<feature type="domain" description="Phosphate acetyl/butaryl transferase" evidence="9">
    <location>
        <begin position="21"/>
        <end position="344"/>
    </location>
</feature>
<evidence type="ECO:0000256" key="3">
    <source>
        <dbReference type="ARBA" id="ARBA00005656"/>
    </source>
</evidence>
<evidence type="ECO:0000256" key="8">
    <source>
        <dbReference type="ARBA" id="ARBA00031108"/>
    </source>
</evidence>
<comment type="pathway">
    <text evidence="2">Metabolic intermediate biosynthesis; acetyl-CoA biosynthesis; acetyl-CoA from acetate: step 2/2.</text>
</comment>
<evidence type="ECO:0000259" key="9">
    <source>
        <dbReference type="Pfam" id="PF01515"/>
    </source>
</evidence>
<keyword evidence="6 10" id="KW-0808">Transferase</keyword>
<evidence type="ECO:0000313" key="11">
    <source>
        <dbReference type="Proteomes" id="UP000824044"/>
    </source>
</evidence>
<dbReference type="SUPFAM" id="SSF53659">
    <property type="entry name" value="Isocitrate/Isopropylmalate dehydrogenase-like"/>
    <property type="match status" value="1"/>
</dbReference>
<dbReference type="EMBL" id="DXBS01000085">
    <property type="protein sequence ID" value="HIZ24680.1"/>
    <property type="molecule type" value="Genomic_DNA"/>
</dbReference>
<evidence type="ECO:0000313" key="10">
    <source>
        <dbReference type="EMBL" id="HIZ24680.1"/>
    </source>
</evidence>
<reference evidence="10" key="1">
    <citation type="journal article" date="2021" name="PeerJ">
        <title>Extensive microbial diversity within the chicken gut microbiome revealed by metagenomics and culture.</title>
        <authorList>
            <person name="Gilroy R."/>
            <person name="Ravi A."/>
            <person name="Getino M."/>
            <person name="Pursley I."/>
            <person name="Horton D.L."/>
            <person name="Alikhan N.F."/>
            <person name="Baker D."/>
            <person name="Gharbi K."/>
            <person name="Hall N."/>
            <person name="Watson M."/>
            <person name="Adriaenssens E.M."/>
            <person name="Foster-Nyarko E."/>
            <person name="Jarju S."/>
            <person name="Secka A."/>
            <person name="Antonio M."/>
            <person name="Oren A."/>
            <person name="Chaudhuri R.R."/>
            <person name="La Ragione R."/>
            <person name="Hildebrand F."/>
            <person name="Pallen M.J."/>
        </authorList>
    </citation>
    <scope>NUCLEOTIDE SEQUENCE</scope>
    <source>
        <strain evidence="10">CHK33-5263</strain>
    </source>
</reference>
<name>A0A9D2DX66_9FIRM</name>
<dbReference type="PANTHER" id="PTHR43356:SF3">
    <property type="entry name" value="PHOSPHATE ACETYLTRANSFERASE"/>
    <property type="match status" value="1"/>
</dbReference>
<dbReference type="GO" id="GO:0008959">
    <property type="term" value="F:phosphate acetyltransferase activity"/>
    <property type="evidence" value="ECO:0007669"/>
    <property type="project" value="UniProtKB-EC"/>
</dbReference>
<evidence type="ECO:0000256" key="7">
    <source>
        <dbReference type="ARBA" id="ARBA00023315"/>
    </source>
</evidence>
<organism evidence="10 11">
    <name type="scientific">Candidatus Gallimonas intestinigallinarum</name>
    <dbReference type="NCBI Taxonomy" id="2838604"/>
    <lineage>
        <taxon>Bacteria</taxon>
        <taxon>Bacillati</taxon>
        <taxon>Bacillota</taxon>
        <taxon>Clostridia</taxon>
        <taxon>Candidatus Gallimonas</taxon>
    </lineage>
</organism>
<dbReference type="NCBIfam" id="NF007233">
    <property type="entry name" value="PRK09653.1"/>
    <property type="match status" value="1"/>
</dbReference>
<dbReference type="InterPro" id="IPR002505">
    <property type="entry name" value="PTA_PTB"/>
</dbReference>
<dbReference type="InterPro" id="IPR004614">
    <property type="entry name" value="P_AcTrfase"/>
</dbReference>
<sequence>MANFVRQLKQLGRKIVESGSIVDDLKKRAGEKKRRIVLCEGEDQRVVEAALRCVEDEVANIVLLGNAEQIKARNPEADFTGIEIIDPVQSPKLEEYANLLYELRKAKGMTEEQAKEQAKDATFFGALMLKSGDVDGLVSGACHSTANTLRPGLQIIKTAPGVKSVSSFNMMIAPPGGNKYMDGDVIFFADCGLNPTYTAEGLAECAIATANSAKEIAGLDPKVAMLSFSTKGSAKHDNVTLVQEATRIAKELAPDLALDGELQFDAAIVPEVAALKAPNSPVAGHANVFIFPDLQAGNIGYKIAERLGGFQAVGPICQGFAKPLNDLSRGCKASDIVLAVAITALQVRD</sequence>
<dbReference type="NCBIfam" id="TIGR00651">
    <property type="entry name" value="pta"/>
    <property type="match status" value="1"/>
</dbReference>
<dbReference type="Gene3D" id="3.40.50.10750">
    <property type="entry name" value="Isocitrate/Isopropylmalate dehydrogenase-like"/>
    <property type="match status" value="1"/>
</dbReference>
<evidence type="ECO:0000256" key="2">
    <source>
        <dbReference type="ARBA" id="ARBA00004989"/>
    </source>
</evidence>
<comment type="similarity">
    <text evidence="3">Belongs to the phosphate acetyltransferase and butyryltransferase family.</text>
</comment>
<evidence type="ECO:0000256" key="1">
    <source>
        <dbReference type="ARBA" id="ARBA00000705"/>
    </source>
</evidence>
<dbReference type="EC" id="2.3.1.8" evidence="4"/>
<accession>A0A9D2DX66</accession>
<dbReference type="Gene3D" id="3.40.50.10950">
    <property type="match status" value="1"/>
</dbReference>
<protein>
    <recommendedName>
        <fullName evidence="5">Phosphate acetyltransferase</fullName>
        <ecNumber evidence="4">2.3.1.8</ecNumber>
    </recommendedName>
    <alternativeName>
        <fullName evidence="8">Phosphotransacetylase</fullName>
    </alternativeName>
</protein>
<evidence type="ECO:0000256" key="4">
    <source>
        <dbReference type="ARBA" id="ARBA00012707"/>
    </source>
</evidence>
<dbReference type="InterPro" id="IPR042112">
    <property type="entry name" value="P_AcTrfase_dom2"/>
</dbReference>